<gene>
    <name evidence="2" type="ORF">GCM10012275_62070</name>
</gene>
<keyword evidence="3" id="KW-1185">Reference proteome</keyword>
<evidence type="ECO:0000313" key="3">
    <source>
        <dbReference type="Proteomes" id="UP000637578"/>
    </source>
</evidence>
<proteinExistence type="predicted"/>
<sequence length="115" mass="12181">MGSPADVKGLTGGSAGLPPTPRVRGGVAWPQTSIQSAAAVEQFRRRAVLVVVDGARQPVFYAGHRLRTMSRAALLRRLCPVGVSGDPGWPHQFAGRRPCPIAVPRPVWRVVGPVG</sequence>
<organism evidence="2 3">
    <name type="scientific">Longimycelium tulufanense</name>
    <dbReference type="NCBI Taxonomy" id="907463"/>
    <lineage>
        <taxon>Bacteria</taxon>
        <taxon>Bacillati</taxon>
        <taxon>Actinomycetota</taxon>
        <taxon>Actinomycetes</taxon>
        <taxon>Pseudonocardiales</taxon>
        <taxon>Pseudonocardiaceae</taxon>
        <taxon>Longimycelium</taxon>
    </lineage>
</organism>
<dbReference type="Proteomes" id="UP000637578">
    <property type="component" value="Unassembled WGS sequence"/>
</dbReference>
<reference evidence="2" key="1">
    <citation type="journal article" date="2014" name="Int. J. Syst. Evol. Microbiol.">
        <title>Complete genome sequence of Corynebacterium casei LMG S-19264T (=DSM 44701T), isolated from a smear-ripened cheese.</title>
        <authorList>
            <consortium name="US DOE Joint Genome Institute (JGI-PGF)"/>
            <person name="Walter F."/>
            <person name="Albersmeier A."/>
            <person name="Kalinowski J."/>
            <person name="Ruckert C."/>
        </authorList>
    </citation>
    <scope>NUCLEOTIDE SEQUENCE</scope>
    <source>
        <strain evidence="2">CGMCC 4.5737</strain>
    </source>
</reference>
<dbReference type="AlphaFoldDB" id="A0A8J3FXW1"/>
<evidence type="ECO:0000256" key="1">
    <source>
        <dbReference type="SAM" id="MobiDB-lite"/>
    </source>
</evidence>
<accession>A0A8J3FXW1</accession>
<reference evidence="2" key="2">
    <citation type="submission" date="2020-09" db="EMBL/GenBank/DDBJ databases">
        <authorList>
            <person name="Sun Q."/>
            <person name="Zhou Y."/>
        </authorList>
    </citation>
    <scope>NUCLEOTIDE SEQUENCE</scope>
    <source>
        <strain evidence="2">CGMCC 4.5737</strain>
    </source>
</reference>
<protein>
    <submittedName>
        <fullName evidence="2">Uncharacterized protein</fullName>
    </submittedName>
</protein>
<dbReference type="EMBL" id="BMMK01000059">
    <property type="protein sequence ID" value="GGM83072.1"/>
    <property type="molecule type" value="Genomic_DNA"/>
</dbReference>
<evidence type="ECO:0000313" key="2">
    <source>
        <dbReference type="EMBL" id="GGM83072.1"/>
    </source>
</evidence>
<name>A0A8J3FXW1_9PSEU</name>
<feature type="region of interest" description="Disordered" evidence="1">
    <location>
        <begin position="1"/>
        <end position="27"/>
    </location>
</feature>
<comment type="caution">
    <text evidence="2">The sequence shown here is derived from an EMBL/GenBank/DDBJ whole genome shotgun (WGS) entry which is preliminary data.</text>
</comment>